<gene>
    <name evidence="1" type="ORF">FKX85_11495</name>
</gene>
<dbReference type="Proteomes" id="UP000316614">
    <property type="component" value="Chromosome"/>
</dbReference>
<dbReference type="KEGG" id="echi:FKX85_11495"/>
<sequence>MKRSAICLFATATLLLLTYATGYCQVNYFFKVETGYMSFKNNTINVDPGPSWMGYYLKDKNSLAFRLTNGISYREKPYTGLGYLNFEGIKGIFVFRDFEYVFLTSKLSPILNLKLGHSHLWNQYNNGSGTALGELNMGLNFKFSEELGIYFKSGILLTQQSKLSPFNFGIRYR</sequence>
<evidence type="ECO:0008006" key="3">
    <source>
        <dbReference type="Google" id="ProtNLM"/>
    </source>
</evidence>
<reference evidence="1 2" key="1">
    <citation type="submission" date="2019-06" db="EMBL/GenBank/DDBJ databases">
        <title>Echinicola alkalisoli sp. nov. isolated from saline soil.</title>
        <authorList>
            <person name="Sun J.-Q."/>
            <person name="Xu L."/>
        </authorList>
    </citation>
    <scope>NUCLEOTIDE SEQUENCE [LARGE SCALE GENOMIC DNA]</scope>
    <source>
        <strain evidence="1 2">LN3S3</strain>
    </source>
</reference>
<evidence type="ECO:0000313" key="2">
    <source>
        <dbReference type="Proteomes" id="UP000316614"/>
    </source>
</evidence>
<protein>
    <recommendedName>
        <fullName evidence="3">Outer membrane protein beta-barrel domain-containing protein</fullName>
    </recommendedName>
</protein>
<dbReference type="RefSeq" id="WP_141614868.1">
    <property type="nucleotide sequence ID" value="NZ_CP041253.1"/>
</dbReference>
<name>A0A514CIL8_9BACT</name>
<evidence type="ECO:0000313" key="1">
    <source>
        <dbReference type="EMBL" id="QDH79626.1"/>
    </source>
</evidence>
<dbReference type="OrthoDB" id="963878at2"/>
<dbReference type="EMBL" id="CP041253">
    <property type="protein sequence ID" value="QDH79626.1"/>
    <property type="molecule type" value="Genomic_DNA"/>
</dbReference>
<organism evidence="1 2">
    <name type="scientific">Echinicola soli</name>
    <dbReference type="NCBI Taxonomy" id="2591634"/>
    <lineage>
        <taxon>Bacteria</taxon>
        <taxon>Pseudomonadati</taxon>
        <taxon>Bacteroidota</taxon>
        <taxon>Cytophagia</taxon>
        <taxon>Cytophagales</taxon>
        <taxon>Cyclobacteriaceae</taxon>
        <taxon>Echinicola</taxon>
    </lineage>
</organism>
<proteinExistence type="predicted"/>
<keyword evidence="2" id="KW-1185">Reference proteome</keyword>
<dbReference type="AlphaFoldDB" id="A0A514CIL8"/>
<accession>A0A514CIL8</accession>